<dbReference type="AlphaFoldDB" id="A0A382S9G6"/>
<accession>A0A382S9G6</accession>
<protein>
    <submittedName>
        <fullName evidence="1">Uncharacterized protein</fullName>
    </submittedName>
</protein>
<reference evidence="1" key="1">
    <citation type="submission" date="2018-05" db="EMBL/GenBank/DDBJ databases">
        <authorList>
            <person name="Lanie J.A."/>
            <person name="Ng W.-L."/>
            <person name="Kazmierczak K.M."/>
            <person name="Andrzejewski T.M."/>
            <person name="Davidsen T.M."/>
            <person name="Wayne K.J."/>
            <person name="Tettelin H."/>
            <person name="Glass J.I."/>
            <person name="Rusch D."/>
            <person name="Podicherti R."/>
            <person name="Tsui H.-C.T."/>
            <person name="Winkler M.E."/>
        </authorList>
    </citation>
    <scope>NUCLEOTIDE SEQUENCE</scope>
</reference>
<gene>
    <name evidence="1" type="ORF">METZ01_LOCUS359398</name>
</gene>
<name>A0A382S9G6_9ZZZZ</name>
<organism evidence="1">
    <name type="scientific">marine metagenome</name>
    <dbReference type="NCBI Taxonomy" id="408172"/>
    <lineage>
        <taxon>unclassified sequences</taxon>
        <taxon>metagenomes</taxon>
        <taxon>ecological metagenomes</taxon>
    </lineage>
</organism>
<proteinExistence type="predicted"/>
<evidence type="ECO:0000313" key="1">
    <source>
        <dbReference type="EMBL" id="SVD06544.1"/>
    </source>
</evidence>
<feature type="non-terminal residue" evidence="1">
    <location>
        <position position="32"/>
    </location>
</feature>
<dbReference type="EMBL" id="UINC01127429">
    <property type="protein sequence ID" value="SVD06544.1"/>
    <property type="molecule type" value="Genomic_DNA"/>
</dbReference>
<sequence length="32" mass="3365">MNATLILGIGIDVHMCDSANGGEQQSGRSEPY</sequence>